<dbReference type="InterPro" id="IPR043769">
    <property type="entry name" value="DUF5715"/>
</dbReference>
<reference evidence="3" key="1">
    <citation type="submission" date="2020-02" db="EMBL/GenBank/DDBJ databases">
        <authorList>
            <person name="Meier V. D."/>
        </authorList>
    </citation>
    <scope>NUCLEOTIDE SEQUENCE</scope>
    <source>
        <strain evidence="3">AVDCRST_MAG30</strain>
    </source>
</reference>
<dbReference type="InterPro" id="IPR009045">
    <property type="entry name" value="Zn_M74/Hedgehog-like"/>
</dbReference>
<accession>A0A6J4TBG6</accession>
<feature type="region of interest" description="Disordered" evidence="1">
    <location>
        <begin position="34"/>
        <end position="66"/>
    </location>
</feature>
<feature type="chain" id="PRO_5039377393" description="Transglycosylase SLT domain-containing protein" evidence="2">
    <location>
        <begin position="27"/>
        <end position="510"/>
    </location>
</feature>
<keyword evidence="2" id="KW-0732">Signal</keyword>
<dbReference type="SUPFAM" id="SSF53955">
    <property type="entry name" value="Lysozyme-like"/>
    <property type="match status" value="1"/>
</dbReference>
<dbReference type="InterPro" id="IPR023346">
    <property type="entry name" value="Lysozyme-like_dom_sf"/>
</dbReference>
<dbReference type="AlphaFoldDB" id="A0A6J4TBG6"/>
<dbReference type="SUPFAM" id="SSF55166">
    <property type="entry name" value="Hedgehog/DD-peptidase"/>
    <property type="match status" value="1"/>
</dbReference>
<proteinExistence type="predicted"/>
<gene>
    <name evidence="3" type="ORF">AVDCRST_MAG30-2929</name>
</gene>
<organism evidence="3">
    <name type="scientific">uncultured Solirubrobacteraceae bacterium</name>
    <dbReference type="NCBI Taxonomy" id="1162706"/>
    <lineage>
        <taxon>Bacteria</taxon>
        <taxon>Bacillati</taxon>
        <taxon>Actinomycetota</taxon>
        <taxon>Thermoleophilia</taxon>
        <taxon>Solirubrobacterales</taxon>
        <taxon>Solirubrobacteraceae</taxon>
        <taxon>environmental samples</taxon>
    </lineage>
</organism>
<name>A0A6J4TBG6_9ACTN</name>
<sequence>MRRPSPGLLPRLAALALAVLAAVAVAAALRSGGDGAEVPKAEVPAPPAVREDDDVEPFEDPFTYDPGERRAFETRAAAGSSHPIYVFSPGGAQASAARTARWRDLVERAAEEADVSADRLEGLVLLESAGRPDAIAGGDVDGAVGLTQILAETGQNLLGLRVDVEQSKRLTRRITRERRRGRETKARRLERRRARVDERFDPRRALAATARYLILAKRRFGREDLAFVSYHMGIGNLEGVLRAYAGARDDDRPIREIVGEAKLTYAQVYFDSGPRRHRGAYARLSRLGDDSSNYYWKVLGAREILRLHREEPDQLARRSALHTAKNSAEEVLHPESTSERFDTPKDLERAWEAERIVPFPDQPARLALIRSRTMGELARRVRREPSLYRGLRPEALALAIYIGAQVRELSGDDTPLVVTSTVRDGAYQRELIRGNGEATRNYSLHTTGYALDVRRRYGSRRQALAFQYVLDRLRALDVIAWVREPGAIHITVSRDAQPLLPLLDRIEPGA</sequence>
<dbReference type="Gene3D" id="1.10.530.10">
    <property type="match status" value="1"/>
</dbReference>
<evidence type="ECO:0000256" key="1">
    <source>
        <dbReference type="SAM" id="MobiDB-lite"/>
    </source>
</evidence>
<protein>
    <recommendedName>
        <fullName evidence="4">Transglycosylase SLT domain-containing protein</fullName>
    </recommendedName>
</protein>
<evidence type="ECO:0000313" key="3">
    <source>
        <dbReference type="EMBL" id="CAA9518987.1"/>
    </source>
</evidence>
<dbReference type="Pfam" id="PF18979">
    <property type="entry name" value="DUF5715"/>
    <property type="match status" value="1"/>
</dbReference>
<feature type="signal peptide" evidence="2">
    <location>
        <begin position="1"/>
        <end position="26"/>
    </location>
</feature>
<evidence type="ECO:0008006" key="4">
    <source>
        <dbReference type="Google" id="ProtNLM"/>
    </source>
</evidence>
<dbReference type="EMBL" id="CADCVS010000376">
    <property type="protein sequence ID" value="CAA9518987.1"/>
    <property type="molecule type" value="Genomic_DNA"/>
</dbReference>
<evidence type="ECO:0000256" key="2">
    <source>
        <dbReference type="SAM" id="SignalP"/>
    </source>
</evidence>